<name>A0ABQ7TIE4_PHRPL</name>
<proteinExistence type="inferred from homology"/>
<keyword evidence="5" id="KW-1133">Transmembrane helix</keyword>
<protein>
    <submittedName>
        <fullName evidence="6">Uncharacterized protein</fullName>
    </submittedName>
</protein>
<evidence type="ECO:0000313" key="6">
    <source>
        <dbReference type="EMBL" id="KAH0629547.1"/>
    </source>
</evidence>
<dbReference type="PANTHER" id="PTHR44668:SF2">
    <property type="entry name" value="DEHYDROGENASE_REDUCTASE SDR FAMILY MEMBER 7C"/>
    <property type="match status" value="1"/>
</dbReference>
<evidence type="ECO:0000256" key="5">
    <source>
        <dbReference type="SAM" id="Phobius"/>
    </source>
</evidence>
<dbReference type="PANTHER" id="PTHR44668">
    <property type="match status" value="1"/>
</dbReference>
<evidence type="ECO:0000256" key="3">
    <source>
        <dbReference type="ARBA" id="ARBA00023002"/>
    </source>
</evidence>
<comment type="similarity">
    <text evidence="1">Belongs to the short-chain dehydrogenases/reductases (SDR) family.</text>
</comment>
<keyword evidence="2" id="KW-0521">NADP</keyword>
<dbReference type="EMBL" id="JAIPUX010000439">
    <property type="protein sequence ID" value="KAH0629547.1"/>
    <property type="molecule type" value="Genomic_DNA"/>
</dbReference>
<dbReference type="Proteomes" id="UP000826234">
    <property type="component" value="Unassembled WGS sequence"/>
</dbReference>
<dbReference type="InterPro" id="IPR052148">
    <property type="entry name" value="SDR_family_member_7C"/>
</dbReference>
<accession>A0ABQ7TIE4</accession>
<reference evidence="6 7" key="1">
    <citation type="journal article" date="2022" name="Gigascience">
        <title>A chromosome-level genome assembly and annotation of the desert horned lizard, Phrynosoma platyrhinos, provides insight into chromosomal rearrangements among reptiles.</title>
        <authorList>
            <person name="Koochekian N."/>
            <person name="Ascanio A."/>
            <person name="Farleigh K."/>
            <person name="Card D.C."/>
            <person name="Schield D.R."/>
            <person name="Castoe T.A."/>
            <person name="Jezkova T."/>
        </authorList>
    </citation>
    <scope>NUCLEOTIDE SEQUENCE [LARGE SCALE GENOMIC DNA]</scope>
    <source>
        <strain evidence="6">NK-2021</strain>
    </source>
</reference>
<evidence type="ECO:0000256" key="2">
    <source>
        <dbReference type="ARBA" id="ARBA00022857"/>
    </source>
</evidence>
<evidence type="ECO:0000313" key="7">
    <source>
        <dbReference type="Proteomes" id="UP000826234"/>
    </source>
</evidence>
<keyword evidence="7" id="KW-1185">Reference proteome</keyword>
<evidence type="ECO:0000256" key="1">
    <source>
        <dbReference type="ARBA" id="ARBA00006484"/>
    </source>
</evidence>
<organism evidence="6 7">
    <name type="scientific">Phrynosoma platyrhinos</name>
    <name type="common">Desert horned lizard</name>
    <dbReference type="NCBI Taxonomy" id="52577"/>
    <lineage>
        <taxon>Eukaryota</taxon>
        <taxon>Metazoa</taxon>
        <taxon>Chordata</taxon>
        <taxon>Craniata</taxon>
        <taxon>Vertebrata</taxon>
        <taxon>Euteleostomi</taxon>
        <taxon>Lepidosauria</taxon>
        <taxon>Squamata</taxon>
        <taxon>Bifurcata</taxon>
        <taxon>Unidentata</taxon>
        <taxon>Episquamata</taxon>
        <taxon>Toxicofera</taxon>
        <taxon>Iguania</taxon>
        <taxon>Phrynosomatidae</taxon>
        <taxon>Phrynosomatinae</taxon>
        <taxon>Phrynosoma</taxon>
    </lineage>
</organism>
<keyword evidence="5" id="KW-0472">Membrane</keyword>
<evidence type="ECO:0000256" key="4">
    <source>
        <dbReference type="ARBA" id="ARBA00023027"/>
    </source>
</evidence>
<feature type="transmembrane region" description="Helical" evidence="5">
    <location>
        <begin position="6"/>
        <end position="23"/>
    </location>
</feature>
<gene>
    <name evidence="6" type="ORF">JD844_011688</name>
</gene>
<keyword evidence="3" id="KW-0560">Oxidoreductase</keyword>
<keyword evidence="4" id="KW-0520">NAD</keyword>
<keyword evidence="5" id="KW-0812">Transmembrane</keyword>
<comment type="caution">
    <text evidence="6">The sequence shown here is derived from an EMBL/GenBank/DDBJ whole genome shotgun (WGS) entry which is preliminary data.</text>
</comment>
<sequence>MGILAVLILPLLVVVISGVVYIYRTVIQMMSKSVVRSKVVVITDALSGMGKDMDSTGELDIEDIEDRGV</sequence>